<comment type="caution">
    <text evidence="1">The sequence shown here is derived from an EMBL/GenBank/DDBJ whole genome shotgun (WGS) entry which is preliminary data.</text>
</comment>
<sequence length="207" mass="22625">MKLTENPSGVQATIARDDLEQLLAAAESWHSELVDYIEKDPGNGHDGSGSDNLWDVIGRVRRQHPATIVPDHGRRLRTMRDEAADPLARDILTRFIAAPEAAAAILLENFAFLGSKTEWNGGDFLEGFALDARKLGLPRVGDQSREELRAWRSLALALGHDADALGFDPCSECGDDLEDSAGEGYDGLCGDCADQAERQGRWSHHYA</sequence>
<keyword evidence="2" id="KW-1185">Reference proteome</keyword>
<gene>
    <name evidence="1" type="ORF">SPF06_18560</name>
</gene>
<accession>A0ABU5TAR2</accession>
<reference evidence="1 2" key="1">
    <citation type="submission" date="2023-12" db="EMBL/GenBank/DDBJ databases">
        <title>Sinomonas terricola sp. nov, isolated from litchi orchard soil in Guangdong, PR China.</title>
        <authorList>
            <person name="Jiaxin W."/>
            <person name="Yang Z."/>
            <person name="Honghui Z."/>
        </authorList>
    </citation>
    <scope>NUCLEOTIDE SEQUENCE [LARGE SCALE GENOMIC DNA]</scope>
    <source>
        <strain evidence="1 2">JGH33</strain>
    </source>
</reference>
<dbReference type="Proteomes" id="UP001304769">
    <property type="component" value="Unassembled WGS sequence"/>
</dbReference>
<protein>
    <submittedName>
        <fullName evidence="1">Uncharacterized protein</fullName>
    </submittedName>
</protein>
<dbReference type="RefSeq" id="WP_323280632.1">
    <property type="nucleotide sequence ID" value="NZ_JAYGGQ010000017.1"/>
</dbReference>
<proteinExistence type="predicted"/>
<name>A0ABU5TAR2_9MICC</name>
<evidence type="ECO:0000313" key="1">
    <source>
        <dbReference type="EMBL" id="MEA5456730.1"/>
    </source>
</evidence>
<dbReference type="EMBL" id="JAYGGQ010000017">
    <property type="protein sequence ID" value="MEA5456730.1"/>
    <property type="molecule type" value="Genomic_DNA"/>
</dbReference>
<evidence type="ECO:0000313" key="2">
    <source>
        <dbReference type="Proteomes" id="UP001304769"/>
    </source>
</evidence>
<organism evidence="1 2">
    <name type="scientific">Sinomonas terricola</name>
    <dbReference type="NCBI Taxonomy" id="3110330"/>
    <lineage>
        <taxon>Bacteria</taxon>
        <taxon>Bacillati</taxon>
        <taxon>Actinomycetota</taxon>
        <taxon>Actinomycetes</taxon>
        <taxon>Micrococcales</taxon>
        <taxon>Micrococcaceae</taxon>
        <taxon>Sinomonas</taxon>
    </lineage>
</organism>